<protein>
    <recommendedName>
        <fullName evidence="5">PEP-CTERM sorting domain-containing protein</fullName>
    </recommendedName>
</protein>
<dbReference type="RefSeq" id="WP_128200818.1">
    <property type="nucleotide sequence ID" value="NZ_SACT01000010.1"/>
</dbReference>
<keyword evidence="1" id="KW-1133">Transmembrane helix</keyword>
<reference evidence="3 4" key="1">
    <citation type="submission" date="2019-01" db="EMBL/GenBank/DDBJ databases">
        <authorList>
            <person name="Chen W.-M."/>
        </authorList>
    </citation>
    <scope>NUCLEOTIDE SEQUENCE [LARGE SCALE GENOMIC DNA]</scope>
    <source>
        <strain evidence="3 4">ICH-3</strain>
    </source>
</reference>
<feature type="signal peptide" evidence="2">
    <location>
        <begin position="1"/>
        <end position="25"/>
    </location>
</feature>
<comment type="caution">
    <text evidence="3">The sequence shown here is derived from an EMBL/GenBank/DDBJ whole genome shotgun (WGS) entry which is preliminary data.</text>
</comment>
<feature type="transmembrane region" description="Helical" evidence="1">
    <location>
        <begin position="92"/>
        <end position="111"/>
    </location>
</feature>
<dbReference type="EMBL" id="SACT01000010">
    <property type="protein sequence ID" value="RVT48412.1"/>
    <property type="molecule type" value="Genomic_DNA"/>
</dbReference>
<dbReference type="Proteomes" id="UP000288178">
    <property type="component" value="Unassembled WGS sequence"/>
</dbReference>
<keyword evidence="1" id="KW-0472">Membrane</keyword>
<gene>
    <name evidence="3" type="ORF">ENE75_22215</name>
</gene>
<dbReference type="AlphaFoldDB" id="A0A3S2WQR7"/>
<accession>A0A3S2WQR7</accession>
<evidence type="ECO:0000256" key="2">
    <source>
        <dbReference type="SAM" id="SignalP"/>
    </source>
</evidence>
<organism evidence="3 4">
    <name type="scientific">Rubrivivax albus</name>
    <dbReference type="NCBI Taxonomy" id="2499835"/>
    <lineage>
        <taxon>Bacteria</taxon>
        <taxon>Pseudomonadati</taxon>
        <taxon>Pseudomonadota</taxon>
        <taxon>Betaproteobacteria</taxon>
        <taxon>Burkholderiales</taxon>
        <taxon>Sphaerotilaceae</taxon>
        <taxon>Rubrivivax</taxon>
    </lineage>
</organism>
<evidence type="ECO:0000256" key="1">
    <source>
        <dbReference type="SAM" id="Phobius"/>
    </source>
</evidence>
<name>A0A3S2WQR7_9BURK</name>
<sequence length="124" mass="12463">MSFWTAVRTWSLPAALLVASAGAWAAPVQGDTLAAERDELAMQWSLSSLAPPATWLVPAQPLGAPDTTVPSASSATVPMAALPAGGVPDPGAYALMGLALLGAGVAARAFARRAPGQRGLSKNT</sequence>
<keyword evidence="1" id="KW-0812">Transmembrane</keyword>
<evidence type="ECO:0000313" key="3">
    <source>
        <dbReference type="EMBL" id="RVT48412.1"/>
    </source>
</evidence>
<evidence type="ECO:0000313" key="4">
    <source>
        <dbReference type="Proteomes" id="UP000288178"/>
    </source>
</evidence>
<keyword evidence="4" id="KW-1185">Reference proteome</keyword>
<keyword evidence="2" id="KW-0732">Signal</keyword>
<feature type="chain" id="PRO_5018675194" description="PEP-CTERM sorting domain-containing protein" evidence="2">
    <location>
        <begin position="26"/>
        <end position="124"/>
    </location>
</feature>
<evidence type="ECO:0008006" key="5">
    <source>
        <dbReference type="Google" id="ProtNLM"/>
    </source>
</evidence>
<proteinExistence type="predicted"/>